<accession>A0A7G9YYZ9</accession>
<dbReference type="PANTHER" id="PTHR30595">
    <property type="entry name" value="GLPR-RELATED TRANSCRIPTIONAL REPRESSOR"/>
    <property type="match status" value="1"/>
</dbReference>
<protein>
    <submittedName>
        <fullName evidence="2">Uncharacterized protein</fullName>
    </submittedName>
</protein>
<dbReference type="Pfam" id="PF13749">
    <property type="entry name" value="HATPase_c_4"/>
    <property type="match status" value="1"/>
</dbReference>
<dbReference type="AlphaFoldDB" id="A0A7G9YYZ9"/>
<feature type="region of interest" description="Disordered" evidence="1">
    <location>
        <begin position="126"/>
        <end position="147"/>
    </location>
</feature>
<dbReference type="EMBL" id="MT631534">
    <property type="protein sequence ID" value="QNO53233.1"/>
    <property type="molecule type" value="Genomic_DNA"/>
</dbReference>
<gene>
    <name evidence="2" type="ORF">HNLOENAD_00033</name>
</gene>
<dbReference type="PANTHER" id="PTHR30595:SF6">
    <property type="entry name" value="SCHLAFEN ALBA-2 DOMAIN-CONTAINING PROTEIN"/>
    <property type="match status" value="1"/>
</dbReference>
<name>A0A7G9YYZ9_9EURY</name>
<sequence>MRLEGLRRVDVPEINRDAFREAIINAFCHRNYYEYAEVQIAVFKDRVEIRSPGGLYGGLTIEQIKKEQVSKRRNEIIANMFHEVHFVEKWGRGIGLILSREPDTDFKEVGEIFITMFPRKGIKKTAPETRAKKYSEKVGERWSEKWS</sequence>
<evidence type="ECO:0000313" key="2">
    <source>
        <dbReference type="EMBL" id="QNO53233.1"/>
    </source>
</evidence>
<evidence type="ECO:0000256" key="1">
    <source>
        <dbReference type="SAM" id="MobiDB-lite"/>
    </source>
</evidence>
<proteinExistence type="predicted"/>
<dbReference type="InterPro" id="IPR038475">
    <property type="entry name" value="RecG_C_sf"/>
</dbReference>
<reference evidence="2" key="1">
    <citation type="submission" date="2020-06" db="EMBL/GenBank/DDBJ databases">
        <title>Unique genomic features of the anaerobic methanotrophic archaea.</title>
        <authorList>
            <person name="Chadwick G.L."/>
            <person name="Skennerton C.T."/>
            <person name="Laso-Perez R."/>
            <person name="Leu A.O."/>
            <person name="Speth D.R."/>
            <person name="Yu H."/>
            <person name="Morgan-Lang C."/>
            <person name="Hatzenpichler R."/>
            <person name="Goudeau D."/>
            <person name="Malmstrom R."/>
            <person name="Brazelton W.J."/>
            <person name="Woyke T."/>
            <person name="Hallam S.J."/>
            <person name="Tyson G.W."/>
            <person name="Wegener G."/>
            <person name="Boetius A."/>
            <person name="Orphan V."/>
        </authorList>
    </citation>
    <scope>NUCLEOTIDE SEQUENCE</scope>
</reference>
<dbReference type="Gene3D" id="3.30.565.60">
    <property type="match status" value="1"/>
</dbReference>
<organism evidence="2">
    <name type="scientific">Candidatus Methanophagaceae archaeon ANME-1 ERB6</name>
    <dbReference type="NCBI Taxonomy" id="2759912"/>
    <lineage>
        <taxon>Archaea</taxon>
        <taxon>Methanobacteriati</taxon>
        <taxon>Methanobacteriota</taxon>
        <taxon>Stenosarchaea group</taxon>
        <taxon>Methanomicrobia</taxon>
        <taxon>Candidatus Methanophagales</taxon>
        <taxon>Candidatus Methanophagaceae</taxon>
    </lineage>
</organism>